<keyword evidence="4" id="KW-0614">Plasmid</keyword>
<dbReference type="EMBL" id="AP025319">
    <property type="protein sequence ID" value="BDD12514.1"/>
    <property type="molecule type" value="Genomic_DNA"/>
</dbReference>
<dbReference type="GO" id="GO:0009190">
    <property type="term" value="P:cyclic nucleotide biosynthetic process"/>
    <property type="evidence" value="ECO:0007669"/>
    <property type="project" value="InterPro"/>
</dbReference>
<keyword evidence="1" id="KW-0547">Nucleotide-binding</keyword>
<dbReference type="SMART" id="SM00255">
    <property type="entry name" value="TIR"/>
    <property type="match status" value="1"/>
</dbReference>
<sequence>MSHVKIFVSYSHKDTEYIGKDGLLGFLRGLEVGGDVELWVDEKLTGGDKWDDVLKHQIQTCDIGLIFVSQAFLDSHYCLNIEVSSFLDRCRRDGMKIFPIILSPCEWELHPWISDYQCLPTNGETIEENYLNPGERKRLFLKIRKELRHLIEQVREERLLKAATPSGVPEVNAERRNVTLLQLSLAVDAHKYDMDPEDKLEFLHEAAPLVKEVYISEAELYEGFVINMSGTGQISICFGYPKASELDSVKAIRTALGILNSAEKISDKLETEWDVRLKVKAGVHTGLMIGRTGSDTQHELEQGLTSTAAHAIMRASSGSEILVSESTYRLIKNFFECEERDSVYNHDSGEKTRCWGVTKDLGINSRFEASAASGLIPIVGRDREVGIIMERWGAAAHGKGQMVSITSEAGVGKSRLTQEVKNRISALQSQLFSCQFSPFHKNSSLYSLIKAYQSWLGITDTDSDEEKLRKVEAVVRNFEWSDDEIIAIIANVFGIKTPYPAPALKPNHLKNQVFEIFFSILVETAHETPLLVILEDLHWMDPSTMEWLELVFREIPTTNIMVICTTRPEFHLPIDWNSESYFHPMKLHRLTKEEISEMILKITDGKSIPLQLFDEICRKTEGYPLFVEDLTTMVLESDMLLENDGVYSLAKPLEPLSIPDTLQESLMARLNKLEGGRLVAQLGAVIGREFSFELICEIAPLERGKLQSVFNRLVDAGIMYKRGLLSRVVYIFKHALIQDALYESLLKRKRKEYHRKIAKVIEDKFPQVCQSNPEMVSIHFSKAGNFKKSVEYGILACKKASSANANLETVNLSQNVLKDLAELPETDERNQTEKDILLMRGPALLAVKGWSSPEIGETYTRAKDLCHLEKSPDELVKITRGLWGYYMVSSQLENSLEIANELLALGDKYDSDNIRLEAHATLCDSYFWLGNLAEAEKNAEAGLAIYNFDDHHLKHANAYGEDPSGIMYCYLGIIQGLKGKDSKAANTVGFVEENHEKYTHLFSQGFLMNGVAWHYMNLHKPEQTLLWGEQLKNLSVKEEFPPWLALAKTHVGWAKAVLVDVDEGVKELLEGIAEWNSAGMVVSTGFAYAMVCDAYIKAKRFEEAEKYADIGIAHNKKYEEKHFYSEILRYKAEILARNTATQNEADEFYQQSLAVAEKQQAPVLIQRTKDSYASFSSLRSAT</sequence>
<geneLocation type="plasmid" evidence="4 5">
    <name>pFA5</name>
</geneLocation>
<dbReference type="InterPro" id="IPR029787">
    <property type="entry name" value="Nucleotide_cyclase"/>
</dbReference>
<name>A0AAU9DDG9_9BACT</name>
<dbReference type="SUPFAM" id="SSF55073">
    <property type="entry name" value="Nucleotide cyclase"/>
    <property type="match status" value="1"/>
</dbReference>
<dbReference type="GO" id="GO:0004016">
    <property type="term" value="F:adenylate cyclase activity"/>
    <property type="evidence" value="ECO:0007669"/>
    <property type="project" value="TreeGrafter"/>
</dbReference>
<dbReference type="Proteomes" id="UP001348817">
    <property type="component" value="Plasmid pFA5"/>
</dbReference>
<dbReference type="Gene3D" id="3.40.50.10140">
    <property type="entry name" value="Toll/interleukin-1 receptor homology (TIR) domain"/>
    <property type="match status" value="1"/>
</dbReference>
<organism evidence="4 5">
    <name type="scientific">Fulvitalea axinellae</name>
    <dbReference type="NCBI Taxonomy" id="1182444"/>
    <lineage>
        <taxon>Bacteria</taxon>
        <taxon>Pseudomonadati</taxon>
        <taxon>Bacteroidota</taxon>
        <taxon>Cytophagia</taxon>
        <taxon>Cytophagales</taxon>
        <taxon>Persicobacteraceae</taxon>
        <taxon>Fulvitalea</taxon>
    </lineage>
</organism>
<dbReference type="InterPro" id="IPR041664">
    <property type="entry name" value="AAA_16"/>
</dbReference>
<keyword evidence="5" id="KW-1185">Reference proteome</keyword>
<gene>
    <name evidence="4" type="ORF">FUAX_49460</name>
</gene>
<dbReference type="InterPro" id="IPR011990">
    <property type="entry name" value="TPR-like_helical_dom_sf"/>
</dbReference>
<dbReference type="Pfam" id="PF13676">
    <property type="entry name" value="TIR_2"/>
    <property type="match status" value="1"/>
</dbReference>
<dbReference type="InterPro" id="IPR001611">
    <property type="entry name" value="Leu-rich_rpt"/>
</dbReference>
<dbReference type="InterPro" id="IPR000157">
    <property type="entry name" value="TIR_dom"/>
</dbReference>
<proteinExistence type="predicted"/>
<dbReference type="GO" id="GO:0005737">
    <property type="term" value="C:cytoplasm"/>
    <property type="evidence" value="ECO:0007669"/>
    <property type="project" value="TreeGrafter"/>
</dbReference>
<dbReference type="PROSITE" id="PS51450">
    <property type="entry name" value="LRR"/>
    <property type="match status" value="1"/>
</dbReference>
<dbReference type="KEGG" id="fax:FUAX_49460"/>
<dbReference type="InterPro" id="IPR001054">
    <property type="entry name" value="A/G_cyclase"/>
</dbReference>
<dbReference type="InterPro" id="IPR035897">
    <property type="entry name" value="Toll_tir_struct_dom_sf"/>
</dbReference>
<keyword evidence="2" id="KW-0067">ATP-binding</keyword>
<dbReference type="Gene3D" id="3.30.70.1230">
    <property type="entry name" value="Nucleotide cyclase"/>
    <property type="match status" value="1"/>
</dbReference>
<protein>
    <submittedName>
        <fullName evidence="4">Adenylate/guanylate cyclase domain-containing protein</fullName>
    </submittedName>
</protein>
<evidence type="ECO:0000313" key="5">
    <source>
        <dbReference type="Proteomes" id="UP001348817"/>
    </source>
</evidence>
<dbReference type="PROSITE" id="PS50104">
    <property type="entry name" value="TIR"/>
    <property type="match status" value="1"/>
</dbReference>
<dbReference type="SUPFAM" id="SSF52540">
    <property type="entry name" value="P-loop containing nucleoside triphosphate hydrolases"/>
    <property type="match status" value="1"/>
</dbReference>
<accession>A0AAU9DDG9</accession>
<dbReference type="Gene3D" id="3.40.50.300">
    <property type="entry name" value="P-loop containing nucleotide triphosphate hydrolases"/>
    <property type="match status" value="1"/>
</dbReference>
<reference evidence="4 5" key="1">
    <citation type="submission" date="2021-12" db="EMBL/GenBank/DDBJ databases">
        <title>Genome sequencing of bacteria with rrn-lacking chromosome and rrn-plasmid.</title>
        <authorList>
            <person name="Anda M."/>
            <person name="Iwasaki W."/>
        </authorList>
    </citation>
    <scope>NUCLEOTIDE SEQUENCE [LARGE SCALE GENOMIC DNA]</scope>
    <source>
        <strain evidence="4 5">DSM 100852</strain>
        <plasmid evidence="4 5">pFA5</plasmid>
    </source>
</reference>
<evidence type="ECO:0000259" key="3">
    <source>
        <dbReference type="PROSITE" id="PS50104"/>
    </source>
</evidence>
<dbReference type="Gene3D" id="1.25.40.10">
    <property type="entry name" value="Tetratricopeptide repeat domain"/>
    <property type="match status" value="1"/>
</dbReference>
<dbReference type="GO" id="GO:0005524">
    <property type="term" value="F:ATP binding"/>
    <property type="evidence" value="ECO:0007669"/>
    <property type="project" value="UniProtKB-KW"/>
</dbReference>
<dbReference type="PANTHER" id="PTHR16305:SF28">
    <property type="entry name" value="GUANYLATE CYCLASE DOMAIN-CONTAINING PROTEIN"/>
    <property type="match status" value="1"/>
</dbReference>
<evidence type="ECO:0000256" key="2">
    <source>
        <dbReference type="ARBA" id="ARBA00022840"/>
    </source>
</evidence>
<dbReference type="CDD" id="cd07302">
    <property type="entry name" value="CHD"/>
    <property type="match status" value="1"/>
</dbReference>
<evidence type="ECO:0000313" key="4">
    <source>
        <dbReference type="EMBL" id="BDD12514.1"/>
    </source>
</evidence>
<dbReference type="PANTHER" id="PTHR16305">
    <property type="entry name" value="TESTICULAR SOLUBLE ADENYLYL CYCLASE"/>
    <property type="match status" value="1"/>
</dbReference>
<dbReference type="RefSeq" id="WP_338395834.1">
    <property type="nucleotide sequence ID" value="NZ_AP025319.1"/>
</dbReference>
<evidence type="ECO:0000256" key="1">
    <source>
        <dbReference type="ARBA" id="ARBA00022741"/>
    </source>
</evidence>
<feature type="domain" description="TIR" evidence="3">
    <location>
        <begin position="2"/>
        <end position="143"/>
    </location>
</feature>
<dbReference type="Pfam" id="PF00211">
    <property type="entry name" value="Guanylate_cyc"/>
    <property type="match status" value="1"/>
</dbReference>
<dbReference type="Pfam" id="PF13191">
    <property type="entry name" value="AAA_16"/>
    <property type="match status" value="1"/>
</dbReference>
<dbReference type="InterPro" id="IPR027417">
    <property type="entry name" value="P-loop_NTPase"/>
</dbReference>
<dbReference type="GO" id="GO:0035556">
    <property type="term" value="P:intracellular signal transduction"/>
    <property type="evidence" value="ECO:0007669"/>
    <property type="project" value="InterPro"/>
</dbReference>
<dbReference type="SUPFAM" id="SSF52200">
    <property type="entry name" value="Toll/Interleukin receptor TIR domain"/>
    <property type="match status" value="1"/>
</dbReference>
<dbReference type="AlphaFoldDB" id="A0AAU9DDG9"/>